<name>A0A397H884_9GLOM</name>
<comment type="caution">
    <text evidence="1">The sequence shown here is derived from an EMBL/GenBank/DDBJ whole genome shotgun (WGS) entry which is preliminary data.</text>
</comment>
<dbReference type="AlphaFoldDB" id="A0A397H884"/>
<dbReference type="Proteomes" id="UP000266861">
    <property type="component" value="Unassembled WGS sequence"/>
</dbReference>
<proteinExistence type="predicted"/>
<evidence type="ECO:0000313" key="2">
    <source>
        <dbReference type="Proteomes" id="UP000266861"/>
    </source>
</evidence>
<evidence type="ECO:0000313" key="1">
    <source>
        <dbReference type="EMBL" id="RHZ58869.1"/>
    </source>
</evidence>
<sequence>MPLSLLVEMFTCREVTNSDILGMIKRFTPNADLHHGVETHKTAESKQFWKEIKEGSTIELCCL</sequence>
<dbReference type="EMBL" id="PQFF01000333">
    <property type="protein sequence ID" value="RHZ58869.1"/>
    <property type="molecule type" value="Genomic_DNA"/>
</dbReference>
<accession>A0A397H884</accession>
<protein>
    <submittedName>
        <fullName evidence="1">Uncharacterized protein</fullName>
    </submittedName>
</protein>
<organism evidence="1 2">
    <name type="scientific">Diversispora epigaea</name>
    <dbReference type="NCBI Taxonomy" id="1348612"/>
    <lineage>
        <taxon>Eukaryota</taxon>
        <taxon>Fungi</taxon>
        <taxon>Fungi incertae sedis</taxon>
        <taxon>Mucoromycota</taxon>
        <taxon>Glomeromycotina</taxon>
        <taxon>Glomeromycetes</taxon>
        <taxon>Diversisporales</taxon>
        <taxon>Diversisporaceae</taxon>
        <taxon>Diversispora</taxon>
    </lineage>
</organism>
<gene>
    <name evidence="1" type="ORF">Glove_367g25</name>
</gene>
<reference evidence="1 2" key="1">
    <citation type="submission" date="2018-08" db="EMBL/GenBank/DDBJ databases">
        <title>Genome and evolution of the arbuscular mycorrhizal fungus Diversispora epigaea (formerly Glomus versiforme) and its bacterial endosymbionts.</title>
        <authorList>
            <person name="Sun X."/>
            <person name="Fei Z."/>
            <person name="Harrison M."/>
        </authorList>
    </citation>
    <scope>NUCLEOTIDE SEQUENCE [LARGE SCALE GENOMIC DNA]</scope>
    <source>
        <strain evidence="1 2">IT104</strain>
    </source>
</reference>
<keyword evidence="2" id="KW-1185">Reference proteome</keyword>